<evidence type="ECO:0000259" key="2">
    <source>
        <dbReference type="Pfam" id="PF12945"/>
    </source>
</evidence>
<sequence length="217" mass="25144">MEPKVNTFLYLQVASSDEEEAKAVYKSRIADVQDDTLYIEVPLEEQTGRFKRLFPGDELSAYYLTEGGVKHYFNTHVLGFRGDVIQLVAVRRPDPQSIRKMQRRSFLRVPAALELAVKLANQVRFLAYTDDIGGGGISFVTDPERELNAGDVMECWLLLPYKNGTIEHAFFKPEVVRVKKLESGRNRVMAKFIEITDSERQKIIRYCFERQLEFRKR</sequence>
<dbReference type="EMBL" id="CAJRAY010000053">
    <property type="protein sequence ID" value="CAG5088034.1"/>
    <property type="molecule type" value="Genomic_DNA"/>
</dbReference>
<name>A0ABN7S1Q0_THEXY</name>
<reference evidence="3 4" key="1">
    <citation type="submission" date="2021-04" db="EMBL/GenBank/DDBJ databases">
        <authorList>
            <person name="Rakotoarivonina H."/>
        </authorList>
    </citation>
    <scope>NUCLEOTIDE SEQUENCE [LARGE SCALE GENOMIC DNA]</scope>
    <source>
        <strain evidence="3 4">XE</strain>
    </source>
</reference>
<dbReference type="Pfam" id="PF07238">
    <property type="entry name" value="PilZ"/>
    <property type="match status" value="1"/>
</dbReference>
<proteinExistence type="predicted"/>
<accession>A0ABN7S1Q0</accession>
<feature type="domain" description="PilZ" evidence="1">
    <location>
        <begin position="102"/>
        <end position="209"/>
    </location>
</feature>
<dbReference type="Gene3D" id="2.40.10.220">
    <property type="entry name" value="predicted glycosyltransferase like domains"/>
    <property type="match status" value="1"/>
</dbReference>
<organism evidence="3 4">
    <name type="scientific">Thermobacillus xylanilyticus</name>
    <dbReference type="NCBI Taxonomy" id="76633"/>
    <lineage>
        <taxon>Bacteria</taxon>
        <taxon>Bacillati</taxon>
        <taxon>Bacillota</taxon>
        <taxon>Bacilli</taxon>
        <taxon>Bacillales</taxon>
        <taxon>Paenibacillaceae</taxon>
        <taxon>Thermobacillus</taxon>
    </lineage>
</organism>
<evidence type="ECO:0000313" key="3">
    <source>
        <dbReference type="EMBL" id="CAG5088034.1"/>
    </source>
</evidence>
<comment type="caution">
    <text evidence="3">The sequence shown here is derived from an EMBL/GenBank/DDBJ whole genome shotgun (WGS) entry which is preliminary data.</text>
</comment>
<dbReference type="Proteomes" id="UP000681526">
    <property type="component" value="Unassembled WGS sequence"/>
</dbReference>
<evidence type="ECO:0000313" key="4">
    <source>
        <dbReference type="Proteomes" id="UP000681526"/>
    </source>
</evidence>
<gene>
    <name evidence="3" type="primary">txxe 2267-ypfA</name>
    <name evidence="3" type="ORF">TXXE_11465</name>
</gene>
<dbReference type="InterPro" id="IPR009926">
    <property type="entry name" value="T3SS_YcgR_PilZN"/>
</dbReference>
<dbReference type="Pfam" id="PF12945">
    <property type="entry name" value="PilZNR"/>
    <property type="match status" value="1"/>
</dbReference>
<dbReference type="RefSeq" id="WP_213484731.1">
    <property type="nucleotide sequence ID" value="NZ_CAJRAY010000053.1"/>
</dbReference>
<keyword evidence="4" id="KW-1185">Reference proteome</keyword>
<protein>
    <submittedName>
        <fullName evidence="3">Uncharacterized protein YpfA</fullName>
    </submittedName>
</protein>
<feature type="domain" description="Type III secretion system flagellar brake protein YcgR PilZN" evidence="2">
    <location>
        <begin position="4"/>
        <end position="93"/>
    </location>
</feature>
<evidence type="ECO:0000259" key="1">
    <source>
        <dbReference type="Pfam" id="PF07238"/>
    </source>
</evidence>
<dbReference type="InterPro" id="IPR009875">
    <property type="entry name" value="PilZ_domain"/>
</dbReference>